<dbReference type="InterPro" id="IPR036116">
    <property type="entry name" value="FN3_sf"/>
</dbReference>
<dbReference type="GeneTree" id="ENSGT00940000154851"/>
<gene>
    <name evidence="10" type="primary">PRLR</name>
</gene>
<dbReference type="PANTHER" id="PTHR23036:SF86">
    <property type="entry name" value="PROLACTIN RECEPTOR"/>
    <property type="match status" value="1"/>
</dbReference>
<evidence type="ECO:0000256" key="5">
    <source>
        <dbReference type="ARBA" id="ARBA00022737"/>
    </source>
</evidence>
<evidence type="ECO:0000256" key="1">
    <source>
        <dbReference type="ARBA" id="ARBA00007885"/>
    </source>
</evidence>
<proteinExistence type="inferred from homology"/>
<feature type="domain" description="Fibronectin type-III" evidence="11">
    <location>
        <begin position="63"/>
        <end position="162"/>
    </location>
</feature>
<comment type="domain">
    <text evidence="10">The WSXWS motif appears to be necessary for proper protein folding and thereby efficient intracellular transport and cell-surface receptor binding.</text>
</comment>
<protein>
    <recommendedName>
        <fullName evidence="2 10">Prolactin receptor</fullName>
        <shortName evidence="10">PRL-R</shortName>
    </recommendedName>
</protein>
<evidence type="ECO:0000256" key="6">
    <source>
        <dbReference type="ARBA" id="ARBA00022833"/>
    </source>
</evidence>
<evidence type="ECO:0000256" key="8">
    <source>
        <dbReference type="ARBA" id="ARBA00023170"/>
    </source>
</evidence>
<dbReference type="SMART" id="SM00060">
    <property type="entry name" value="FN3"/>
    <property type="match status" value="1"/>
</dbReference>
<keyword evidence="4" id="KW-0732">Signal</keyword>
<dbReference type="PROSITE" id="PS01352">
    <property type="entry name" value="HEMATOPO_REC_L_F1"/>
    <property type="match status" value="1"/>
</dbReference>
<dbReference type="InterPro" id="IPR050379">
    <property type="entry name" value="Type-I_Cytokine_Rcpt"/>
</dbReference>
<sequence>MHYIGTFECPDYRSAGEHSCFFDRIHTSVWVSYWVRVLASNALGNTSSDTLEVDVENIVQPGPPENVSLVLEVLEGTPYLHVEWRPPAETDVSSGWVTVNYQLRVKAAGQMDWEEYVAGKQSHFNIHSLHSGERYEVQVRCRLDHGHWSIWSPASSLSLPHCESSPASSLSLPHCESSPASSLS</sequence>
<name>A0A8C5B7E4_GADMO</name>
<dbReference type="PROSITE" id="PS50853">
    <property type="entry name" value="FN3"/>
    <property type="match status" value="1"/>
</dbReference>
<evidence type="ECO:0000256" key="2">
    <source>
        <dbReference type="ARBA" id="ARBA00019818"/>
    </source>
</evidence>
<evidence type="ECO:0000256" key="10">
    <source>
        <dbReference type="RuleBase" id="RU365035"/>
    </source>
</evidence>
<evidence type="ECO:0000256" key="3">
    <source>
        <dbReference type="ARBA" id="ARBA00022723"/>
    </source>
</evidence>
<reference evidence="12" key="2">
    <citation type="submission" date="2025-09" db="UniProtKB">
        <authorList>
            <consortium name="Ensembl"/>
        </authorList>
    </citation>
    <scope>IDENTIFICATION</scope>
</reference>
<keyword evidence="5" id="KW-0677">Repeat</keyword>
<dbReference type="GO" id="GO:0043235">
    <property type="term" value="C:receptor complex"/>
    <property type="evidence" value="ECO:0007669"/>
    <property type="project" value="TreeGrafter"/>
</dbReference>
<reference evidence="12" key="1">
    <citation type="submission" date="2025-08" db="UniProtKB">
        <authorList>
            <consortium name="Ensembl"/>
        </authorList>
    </citation>
    <scope>IDENTIFICATION</scope>
</reference>
<comment type="subcellular location">
    <subcellularLocation>
        <location evidence="10">Membrane</location>
        <topology evidence="10">Single-pass type I membrane protein</topology>
    </subcellularLocation>
</comment>
<dbReference type="Ensembl" id="ENSGMOT00000070032.1">
    <property type="protein sequence ID" value="ENSGMOP00000041295.1"/>
    <property type="gene ID" value="ENSGMOG00000031346.1"/>
</dbReference>
<accession>A0A8C5B7E4</accession>
<keyword evidence="3 10" id="KW-0479">Metal-binding</keyword>
<dbReference type="GO" id="GO:0009897">
    <property type="term" value="C:external side of plasma membrane"/>
    <property type="evidence" value="ECO:0007669"/>
    <property type="project" value="TreeGrafter"/>
</dbReference>
<evidence type="ECO:0000256" key="7">
    <source>
        <dbReference type="ARBA" id="ARBA00023157"/>
    </source>
</evidence>
<keyword evidence="9" id="KW-0325">Glycoprotein</keyword>
<organism evidence="12 13">
    <name type="scientific">Gadus morhua</name>
    <name type="common">Atlantic cod</name>
    <dbReference type="NCBI Taxonomy" id="8049"/>
    <lineage>
        <taxon>Eukaryota</taxon>
        <taxon>Metazoa</taxon>
        <taxon>Chordata</taxon>
        <taxon>Craniata</taxon>
        <taxon>Vertebrata</taxon>
        <taxon>Euteleostomi</taxon>
        <taxon>Actinopterygii</taxon>
        <taxon>Neopterygii</taxon>
        <taxon>Teleostei</taxon>
        <taxon>Neoteleostei</taxon>
        <taxon>Acanthomorphata</taxon>
        <taxon>Zeiogadaria</taxon>
        <taxon>Gadariae</taxon>
        <taxon>Gadiformes</taxon>
        <taxon>Gadoidei</taxon>
        <taxon>Gadidae</taxon>
        <taxon>Gadus</taxon>
    </lineage>
</organism>
<evidence type="ECO:0000259" key="11">
    <source>
        <dbReference type="PROSITE" id="PS50853"/>
    </source>
</evidence>
<comment type="domain">
    <text evidence="10">The box 1 motif is required for JAK interaction and/or activation.</text>
</comment>
<dbReference type="Proteomes" id="UP000694546">
    <property type="component" value="Chromosome 11"/>
</dbReference>
<dbReference type="PANTHER" id="PTHR23036">
    <property type="entry name" value="CYTOKINE RECEPTOR"/>
    <property type="match status" value="1"/>
</dbReference>
<dbReference type="GO" id="GO:0019955">
    <property type="term" value="F:cytokine binding"/>
    <property type="evidence" value="ECO:0007669"/>
    <property type="project" value="TreeGrafter"/>
</dbReference>
<evidence type="ECO:0000256" key="9">
    <source>
        <dbReference type="ARBA" id="ARBA00023180"/>
    </source>
</evidence>
<keyword evidence="13" id="KW-1185">Reference proteome</keyword>
<dbReference type="InterPro" id="IPR003528">
    <property type="entry name" value="Long_hematopoietin_rcpt_CS"/>
</dbReference>
<dbReference type="GO" id="GO:0046872">
    <property type="term" value="F:metal ion binding"/>
    <property type="evidence" value="ECO:0007669"/>
    <property type="project" value="UniProtKB-KW"/>
</dbReference>
<keyword evidence="7 10" id="KW-1015">Disulfide bond</keyword>
<dbReference type="InterPro" id="IPR013783">
    <property type="entry name" value="Ig-like_fold"/>
</dbReference>
<evidence type="ECO:0000313" key="12">
    <source>
        <dbReference type="Ensembl" id="ENSGMOP00000041295.1"/>
    </source>
</evidence>
<evidence type="ECO:0000313" key="13">
    <source>
        <dbReference type="Proteomes" id="UP000694546"/>
    </source>
</evidence>
<dbReference type="GO" id="GO:0004896">
    <property type="term" value="F:cytokine receptor activity"/>
    <property type="evidence" value="ECO:0007669"/>
    <property type="project" value="InterPro"/>
</dbReference>
<dbReference type="Gene3D" id="2.60.40.10">
    <property type="entry name" value="Immunoglobulins"/>
    <property type="match status" value="2"/>
</dbReference>
<dbReference type="InterPro" id="IPR003961">
    <property type="entry name" value="FN3_dom"/>
</dbReference>
<evidence type="ECO:0000256" key="4">
    <source>
        <dbReference type="ARBA" id="ARBA00022729"/>
    </source>
</evidence>
<keyword evidence="8 10" id="KW-0675">Receptor</keyword>
<comment type="function">
    <text evidence="10">This is a receptor for the anterior pituitary hormone prolactin.</text>
</comment>
<keyword evidence="6 10" id="KW-0862">Zinc</keyword>
<dbReference type="SUPFAM" id="SSF49265">
    <property type="entry name" value="Fibronectin type III"/>
    <property type="match status" value="2"/>
</dbReference>
<dbReference type="Pfam" id="PF25788">
    <property type="entry name" value="Ig_Rha78A_N"/>
    <property type="match status" value="1"/>
</dbReference>
<dbReference type="AlphaFoldDB" id="A0A8C5B7E4"/>
<dbReference type="OMA" id="HCESSPA"/>
<dbReference type="CDD" id="cd00063">
    <property type="entry name" value="FN3"/>
    <property type="match status" value="1"/>
</dbReference>
<comment type="similarity">
    <text evidence="1 10">Belongs to the type I cytokine receptor family. Type 1 subfamily.</text>
</comment>